<keyword evidence="2" id="KW-1185">Reference proteome</keyword>
<protein>
    <submittedName>
        <fullName evidence="1">Uncharacterized protein</fullName>
    </submittedName>
</protein>
<reference evidence="1 2" key="1">
    <citation type="journal article" date="2022" name="bioRxiv">
        <title>Genomics of Preaxostyla Flagellates Illuminates Evolutionary Transitions and the Path Towards Mitochondrial Loss.</title>
        <authorList>
            <person name="Novak L.V.F."/>
            <person name="Treitli S.C."/>
            <person name="Pyrih J."/>
            <person name="Halakuc P."/>
            <person name="Pipaliya S.V."/>
            <person name="Vacek V."/>
            <person name="Brzon O."/>
            <person name="Soukal P."/>
            <person name="Eme L."/>
            <person name="Dacks J.B."/>
            <person name="Karnkowska A."/>
            <person name="Elias M."/>
            <person name="Hampl V."/>
        </authorList>
    </citation>
    <scope>NUCLEOTIDE SEQUENCE [LARGE SCALE GENOMIC DNA]</scope>
    <source>
        <strain evidence="1">NAU3</strain>
        <tissue evidence="1">Gut</tissue>
    </source>
</reference>
<comment type="caution">
    <text evidence="1">The sequence shown here is derived from an EMBL/GenBank/DDBJ whole genome shotgun (WGS) entry which is preliminary data.</text>
</comment>
<dbReference type="EMBL" id="JARBJD010000014">
    <property type="protein sequence ID" value="KAK2961848.1"/>
    <property type="molecule type" value="Genomic_DNA"/>
</dbReference>
<name>A0ABQ9YDK5_9EUKA</name>
<evidence type="ECO:0000313" key="2">
    <source>
        <dbReference type="Proteomes" id="UP001281761"/>
    </source>
</evidence>
<accession>A0ABQ9YDK5</accession>
<dbReference type="Proteomes" id="UP001281761">
    <property type="component" value="Unassembled WGS sequence"/>
</dbReference>
<evidence type="ECO:0000313" key="1">
    <source>
        <dbReference type="EMBL" id="KAK2961848.1"/>
    </source>
</evidence>
<sequence>MTTSNAKISPYSDSPNSDCCAFVNWDEDDFEFESEKIVVFRSLVATVKSQPKLDAALEAKALKLLESVNPDDEESADEFLGSFGQTTDESLDSFIQSILMLISSPCQVITSASMKMFRYLILWSSAEALLALVKADLIPQLIFTLNPLSLSLIEAADIHIYLMRIRWITIWLTTPSGLKKLGVEDRNEQQAVHETVFQQVVAPVEKYIWHLCVNRTSIVDGEQSDEFMLLLPDLIRISSYYQPTMDFVLRMPVFLAIPSCLTFFENDGSMRNFLNEMIETQQEWNDQGGEVRQMGKIINRMLRMEGIEDVIDETLQTNKNGSDGRIVDKSIEWNNLQGLNLPRRA</sequence>
<organism evidence="1 2">
    <name type="scientific">Blattamonas nauphoetae</name>
    <dbReference type="NCBI Taxonomy" id="2049346"/>
    <lineage>
        <taxon>Eukaryota</taxon>
        <taxon>Metamonada</taxon>
        <taxon>Preaxostyla</taxon>
        <taxon>Oxymonadida</taxon>
        <taxon>Blattamonas</taxon>
    </lineage>
</organism>
<proteinExistence type="predicted"/>
<gene>
    <name evidence="1" type="ORF">BLNAU_3285</name>
</gene>